<reference evidence="1 2" key="1">
    <citation type="submission" date="2019-07" db="EMBL/GenBank/DDBJ databases">
        <title>Full genome sequence of Devosia sp. Gsoil 520.</title>
        <authorList>
            <person name="Im W.-T."/>
        </authorList>
    </citation>
    <scope>NUCLEOTIDE SEQUENCE [LARGE SCALE GENOMIC DNA]</scope>
    <source>
        <strain evidence="1 2">Gsoil 520</strain>
    </source>
</reference>
<dbReference type="KEGG" id="dea:FPZ08_08155"/>
<dbReference type="AlphaFoldDB" id="A0A5B8LR68"/>
<proteinExistence type="predicted"/>
<dbReference type="OrthoDB" id="7909136at2"/>
<name>A0A5B8LR68_9HYPH</name>
<dbReference type="Proteomes" id="UP000315364">
    <property type="component" value="Chromosome"/>
</dbReference>
<dbReference type="EMBL" id="CP042304">
    <property type="protein sequence ID" value="QDZ10727.1"/>
    <property type="molecule type" value="Genomic_DNA"/>
</dbReference>
<protein>
    <submittedName>
        <fullName evidence="1">Uncharacterized protein</fullName>
    </submittedName>
</protein>
<organism evidence="1 2">
    <name type="scientific">Devosia ginsengisoli</name>
    <dbReference type="NCBI Taxonomy" id="400770"/>
    <lineage>
        <taxon>Bacteria</taxon>
        <taxon>Pseudomonadati</taxon>
        <taxon>Pseudomonadota</taxon>
        <taxon>Alphaproteobacteria</taxon>
        <taxon>Hyphomicrobiales</taxon>
        <taxon>Devosiaceae</taxon>
        <taxon>Devosia</taxon>
    </lineage>
</organism>
<sequence>MSAHVISFIKATRPAETGRGFKSFKSSRVIPYTRRCCRDALIQAALDPEVTRLFPYDAPAGTPPDTFFTFGVQIADRSCLLALCDETTGATFSPPDGFTLGFCLNRETILAEPILTTSRTVWSKREVLVPPLFSIRLLKRLASDPGGVALGTLEDDLVDEPIRWVDYVLAMACTGLVTVDCRQPLTHATLVKITTYQSDRSSMHWLY</sequence>
<evidence type="ECO:0000313" key="2">
    <source>
        <dbReference type="Proteomes" id="UP000315364"/>
    </source>
</evidence>
<accession>A0A5B8LR68</accession>
<gene>
    <name evidence="1" type="ORF">FPZ08_08155</name>
</gene>
<keyword evidence="2" id="KW-1185">Reference proteome</keyword>
<evidence type="ECO:0000313" key="1">
    <source>
        <dbReference type="EMBL" id="QDZ10727.1"/>
    </source>
</evidence>
<dbReference type="RefSeq" id="WP_146289513.1">
    <property type="nucleotide sequence ID" value="NZ_CP042304.1"/>
</dbReference>